<dbReference type="Proteomes" id="UP001634394">
    <property type="component" value="Unassembled WGS sequence"/>
</dbReference>
<accession>A0ABD3UVU5</accession>
<keyword evidence="3" id="KW-1185">Reference proteome</keyword>
<feature type="chain" id="PRO_5044817265" evidence="1">
    <location>
        <begin position="17"/>
        <end position="81"/>
    </location>
</feature>
<organism evidence="2 3">
    <name type="scientific">Sinanodonta woodiana</name>
    <name type="common">Chinese pond mussel</name>
    <name type="synonym">Anodonta woodiana</name>
    <dbReference type="NCBI Taxonomy" id="1069815"/>
    <lineage>
        <taxon>Eukaryota</taxon>
        <taxon>Metazoa</taxon>
        <taxon>Spiralia</taxon>
        <taxon>Lophotrochozoa</taxon>
        <taxon>Mollusca</taxon>
        <taxon>Bivalvia</taxon>
        <taxon>Autobranchia</taxon>
        <taxon>Heteroconchia</taxon>
        <taxon>Palaeoheterodonta</taxon>
        <taxon>Unionida</taxon>
        <taxon>Unionoidea</taxon>
        <taxon>Unionidae</taxon>
        <taxon>Unioninae</taxon>
        <taxon>Sinanodonta</taxon>
    </lineage>
</organism>
<evidence type="ECO:0000256" key="1">
    <source>
        <dbReference type="SAM" id="SignalP"/>
    </source>
</evidence>
<evidence type="ECO:0000313" key="2">
    <source>
        <dbReference type="EMBL" id="KAL3853566.1"/>
    </source>
</evidence>
<sequence>MKLALVFLAVLPLVFSVPVEEKRFLEFLHLDGLVNQLNAIVHGGMGHDACVTACHNIAGALAFLCDTACTTPTGTNHFVVG</sequence>
<name>A0ABD3UVU5_SINWO</name>
<proteinExistence type="predicted"/>
<protein>
    <submittedName>
        <fullName evidence="2">Uncharacterized protein</fullName>
    </submittedName>
</protein>
<feature type="signal peptide" evidence="1">
    <location>
        <begin position="1"/>
        <end position="16"/>
    </location>
</feature>
<gene>
    <name evidence="2" type="ORF">ACJMK2_017100</name>
</gene>
<comment type="caution">
    <text evidence="2">The sequence shown here is derived from an EMBL/GenBank/DDBJ whole genome shotgun (WGS) entry which is preliminary data.</text>
</comment>
<keyword evidence="1" id="KW-0732">Signal</keyword>
<evidence type="ECO:0000313" key="3">
    <source>
        <dbReference type="Proteomes" id="UP001634394"/>
    </source>
</evidence>
<dbReference type="AlphaFoldDB" id="A0ABD3UVU5"/>
<reference evidence="2 3" key="1">
    <citation type="submission" date="2024-11" db="EMBL/GenBank/DDBJ databases">
        <title>Chromosome-level genome assembly of the freshwater bivalve Anodonta woodiana.</title>
        <authorList>
            <person name="Chen X."/>
        </authorList>
    </citation>
    <scope>NUCLEOTIDE SEQUENCE [LARGE SCALE GENOMIC DNA]</scope>
    <source>
        <strain evidence="2">MN2024</strain>
        <tissue evidence="2">Gills</tissue>
    </source>
</reference>
<dbReference type="EMBL" id="JBJQND010000015">
    <property type="protein sequence ID" value="KAL3853566.1"/>
    <property type="molecule type" value="Genomic_DNA"/>
</dbReference>